<comment type="caution">
    <text evidence="1">The sequence shown here is derived from an EMBL/GenBank/DDBJ whole genome shotgun (WGS) entry which is preliminary data.</text>
</comment>
<dbReference type="STRING" id="857340.A0A086T0D5"/>
<proteinExistence type="predicted"/>
<evidence type="ECO:0000313" key="2">
    <source>
        <dbReference type="Proteomes" id="UP000029964"/>
    </source>
</evidence>
<dbReference type="GO" id="GO:0000171">
    <property type="term" value="F:ribonuclease MRP activity"/>
    <property type="evidence" value="ECO:0007669"/>
    <property type="project" value="TreeGrafter"/>
</dbReference>
<dbReference type="Proteomes" id="UP000029964">
    <property type="component" value="Unassembled WGS sequence"/>
</dbReference>
<dbReference type="Pfam" id="PF08584">
    <property type="entry name" value="Ribonuc_P_40"/>
    <property type="match status" value="1"/>
</dbReference>
<dbReference type="OrthoDB" id="63112at2759"/>
<dbReference type="GO" id="GO:0004526">
    <property type="term" value="F:ribonuclease P activity"/>
    <property type="evidence" value="ECO:0007669"/>
    <property type="project" value="TreeGrafter"/>
</dbReference>
<keyword evidence="2" id="KW-1185">Reference proteome</keyword>
<dbReference type="GO" id="GO:0000172">
    <property type="term" value="C:ribonuclease MRP complex"/>
    <property type="evidence" value="ECO:0007669"/>
    <property type="project" value="TreeGrafter"/>
</dbReference>
<dbReference type="EMBL" id="JPKY01000084">
    <property type="protein sequence ID" value="KFH42817.1"/>
    <property type="molecule type" value="Genomic_DNA"/>
</dbReference>
<dbReference type="HOGENOM" id="CLU_048755_0_0_1"/>
<dbReference type="GO" id="GO:0001682">
    <property type="term" value="P:tRNA 5'-leader removal"/>
    <property type="evidence" value="ECO:0007669"/>
    <property type="project" value="InterPro"/>
</dbReference>
<dbReference type="PANTHER" id="PTHR15396:SF1">
    <property type="entry name" value="RIBONUCLEASE P PROTEIN SUBUNIT P40"/>
    <property type="match status" value="1"/>
</dbReference>
<gene>
    <name evidence="1" type="ORF">ACRE_064210</name>
</gene>
<dbReference type="GO" id="GO:0030681">
    <property type="term" value="C:multimeric ribonuclease P complex"/>
    <property type="evidence" value="ECO:0007669"/>
    <property type="project" value="TreeGrafter"/>
</dbReference>
<dbReference type="AlphaFoldDB" id="A0A086T0D5"/>
<reference evidence="2" key="1">
    <citation type="journal article" date="2014" name="Genome Announc.">
        <title>Genome sequence and annotation of Acremonium chrysogenum, producer of the beta-lactam antibiotic cephalosporin C.</title>
        <authorList>
            <person name="Terfehr D."/>
            <person name="Dahlmann T.A."/>
            <person name="Specht T."/>
            <person name="Zadra I."/>
            <person name="Kuernsteiner H."/>
            <person name="Kueck U."/>
        </authorList>
    </citation>
    <scope>NUCLEOTIDE SEQUENCE [LARGE SCALE GENOMIC DNA]</scope>
    <source>
        <strain evidence="2">ATCC 11550 / CBS 779.69 / DSM 880 / IAM 14645 / JCM 23072 / IMI 49137</strain>
    </source>
</reference>
<sequence>MLLKAPPSVYQAPKCFVTYGSMGHTDTKQLPRRSKPWSTLMGLGFIHREIYEMLRHHLVVENPPPSYYRVTMSLEQVLQGDFFTEYIKRGNILMLSEGTDSVDNMFTLREGVLTMYLDKETYERAGLVGKPHGAKGNRGLKPRWVVSYDLRSPSMLRGKKGFDRLVYASKKVLNQPLAWLFCNIAESTPHPDPLQQHYPAKFTSSPGVAEVLEVSPVAISVPSSTLAEGDRPDLEMVASDLYEWLSLIRLESPRVRAGDHVDPYLSRYRAPGDASGQMVVCRVSWQGFISTQWVRGLLAALVTKCPPQAWFSLNATEFAKNIYATGNEISLVRPQGASDEYLMWEIKSTE</sequence>
<protein>
    <submittedName>
        <fullName evidence="1">Ribonuclease P protein subunit-like protein</fullName>
    </submittedName>
</protein>
<dbReference type="InterPro" id="IPR013893">
    <property type="entry name" value="RNase_P_Rpp40"/>
</dbReference>
<evidence type="ECO:0000313" key="1">
    <source>
        <dbReference type="EMBL" id="KFH42817.1"/>
    </source>
</evidence>
<dbReference type="GO" id="GO:0000447">
    <property type="term" value="P:endonucleolytic cleavage in ITS1 to separate SSU-rRNA from 5.8S rRNA and LSU-rRNA from tricistronic rRNA transcript (SSU-rRNA, 5.8S rRNA, LSU-rRNA)"/>
    <property type="evidence" value="ECO:0007669"/>
    <property type="project" value="TreeGrafter"/>
</dbReference>
<dbReference type="PANTHER" id="PTHR15396">
    <property type="entry name" value="RIBONUCLEASE P PROTEIN SUBUNIT P40"/>
    <property type="match status" value="1"/>
</dbReference>
<organism evidence="1 2">
    <name type="scientific">Hapsidospora chrysogenum (strain ATCC 11550 / CBS 779.69 / DSM 880 / IAM 14645 / JCM 23072 / IMI 49137)</name>
    <name type="common">Acremonium chrysogenum</name>
    <dbReference type="NCBI Taxonomy" id="857340"/>
    <lineage>
        <taxon>Eukaryota</taxon>
        <taxon>Fungi</taxon>
        <taxon>Dikarya</taxon>
        <taxon>Ascomycota</taxon>
        <taxon>Pezizomycotina</taxon>
        <taxon>Sordariomycetes</taxon>
        <taxon>Hypocreomycetidae</taxon>
        <taxon>Hypocreales</taxon>
        <taxon>Bionectriaceae</taxon>
        <taxon>Hapsidospora</taxon>
    </lineage>
</organism>
<name>A0A086T0D5_HAPC1</name>
<accession>A0A086T0D5</accession>